<proteinExistence type="inferred from homology"/>
<keyword evidence="6 7" id="KW-0472">Membrane</keyword>
<keyword evidence="4 7" id="KW-0812">Transmembrane</keyword>
<feature type="transmembrane region" description="Helical" evidence="7">
    <location>
        <begin position="97"/>
        <end position="114"/>
    </location>
</feature>
<dbReference type="UniPathway" id="UPA00664"/>
<dbReference type="PROSITE" id="PS01311">
    <property type="entry name" value="LGT"/>
    <property type="match status" value="1"/>
</dbReference>
<evidence type="ECO:0000256" key="4">
    <source>
        <dbReference type="ARBA" id="ARBA00022692"/>
    </source>
</evidence>
<dbReference type="NCBIfam" id="TIGR00544">
    <property type="entry name" value="lgt"/>
    <property type="match status" value="1"/>
</dbReference>
<dbReference type="Pfam" id="PF01790">
    <property type="entry name" value="LGT"/>
    <property type="match status" value="1"/>
</dbReference>
<feature type="binding site" evidence="7">
    <location>
        <position position="140"/>
    </location>
    <ligand>
        <name>a 1,2-diacyl-sn-glycero-3-phospho-(1'-sn-glycerol)</name>
        <dbReference type="ChEBI" id="CHEBI:64716"/>
    </ligand>
</feature>
<keyword evidence="9" id="KW-1185">Reference proteome</keyword>
<gene>
    <name evidence="7" type="primary">lgt</name>
    <name evidence="8" type="ORF">EV148_102469</name>
</gene>
<dbReference type="GO" id="GO:0005886">
    <property type="term" value="C:plasma membrane"/>
    <property type="evidence" value="ECO:0007669"/>
    <property type="project" value="UniProtKB-SubCell"/>
</dbReference>
<protein>
    <recommendedName>
        <fullName evidence="7">Phosphatidylglycerol--prolipoprotein diacylglyceryl transferase</fullName>
        <ecNumber evidence="7">2.5.1.145</ecNumber>
    </recommendedName>
</protein>
<comment type="similarity">
    <text evidence="1 7">Belongs to the Lgt family.</text>
</comment>
<evidence type="ECO:0000313" key="9">
    <source>
        <dbReference type="Proteomes" id="UP000294862"/>
    </source>
</evidence>
<comment type="pathway">
    <text evidence="7">Protein modification; lipoprotein biosynthesis (diacylglyceryl transfer).</text>
</comment>
<comment type="catalytic activity">
    <reaction evidence="7">
        <text>L-cysteinyl-[prolipoprotein] + a 1,2-diacyl-sn-glycero-3-phospho-(1'-sn-glycerol) = an S-1,2-diacyl-sn-glyceryl-L-cysteinyl-[prolipoprotein] + sn-glycerol 1-phosphate + H(+)</text>
        <dbReference type="Rhea" id="RHEA:56712"/>
        <dbReference type="Rhea" id="RHEA-COMP:14679"/>
        <dbReference type="Rhea" id="RHEA-COMP:14680"/>
        <dbReference type="ChEBI" id="CHEBI:15378"/>
        <dbReference type="ChEBI" id="CHEBI:29950"/>
        <dbReference type="ChEBI" id="CHEBI:57685"/>
        <dbReference type="ChEBI" id="CHEBI:64716"/>
        <dbReference type="ChEBI" id="CHEBI:140658"/>
        <dbReference type="EC" id="2.5.1.145"/>
    </reaction>
</comment>
<dbReference type="EMBL" id="SLWQ01000002">
    <property type="protein sequence ID" value="TCO42110.1"/>
    <property type="molecule type" value="Genomic_DNA"/>
</dbReference>
<evidence type="ECO:0000256" key="5">
    <source>
        <dbReference type="ARBA" id="ARBA00022989"/>
    </source>
</evidence>
<dbReference type="GO" id="GO:0008961">
    <property type="term" value="F:phosphatidylglycerol-prolipoprotein diacylglyceryl transferase activity"/>
    <property type="evidence" value="ECO:0007669"/>
    <property type="project" value="UniProtKB-UniRule"/>
</dbReference>
<keyword evidence="2 7" id="KW-1003">Cell membrane</keyword>
<sequence length="302" mass="33941">MTHYFVDIDPIAFSLGPVQVHWYGIMYLVGFGIAWWLGQRRRAAGRLAVTHDEFSDLCFYLMLGVILGGRIGYMVFYNTAELVAHPLSLIRVWEGGMSFHGGLLGVLVAGWLWTRRRALNYFDVIDFVAPLVPIGLGLGRLGNFIGGELWGRHTDVAWGMVFPRALDALDKTREELHAMYLAGQLEHEARHPSQLYEFGLEGVVLFTVLWFYSRKPRPRYAVSGLFALLYGCFRFAVEFVREPDVQLGFLAFDWLTMGQILSLPLIAVGLVLLWRSRSAPTASLYSVALPDAAGSPSEKHRG</sequence>
<comment type="function">
    <text evidence="7">Catalyzes the transfer of the diacylglyceryl group from phosphatidylglycerol to the sulfhydryl group of the N-terminal cysteine of a prolipoprotein, the first step in the formation of mature lipoproteins.</text>
</comment>
<reference evidence="8 9" key="1">
    <citation type="journal article" date="2015" name="Stand. Genomic Sci.">
        <title>Genomic Encyclopedia of Bacterial and Archaeal Type Strains, Phase III: the genomes of soil and plant-associated and newly described type strains.</title>
        <authorList>
            <person name="Whitman W.B."/>
            <person name="Woyke T."/>
            <person name="Klenk H.P."/>
            <person name="Zhou Y."/>
            <person name="Lilburn T.G."/>
            <person name="Beck B.J."/>
            <person name="De Vos P."/>
            <person name="Vandamme P."/>
            <person name="Eisen J.A."/>
            <person name="Garrity G."/>
            <person name="Hugenholtz P."/>
            <person name="Kyrpides N.C."/>
        </authorList>
    </citation>
    <scope>NUCLEOTIDE SEQUENCE [LARGE SCALE GENOMIC DNA]</scope>
    <source>
        <strain evidence="8 9">A3</strain>
    </source>
</reference>
<evidence type="ECO:0000256" key="3">
    <source>
        <dbReference type="ARBA" id="ARBA00022679"/>
    </source>
</evidence>
<comment type="caution">
    <text evidence="8">The sequence shown here is derived from an EMBL/GenBank/DDBJ whole genome shotgun (WGS) entry which is preliminary data.</text>
</comment>
<dbReference type="PANTHER" id="PTHR30589:SF0">
    <property type="entry name" value="PHOSPHATIDYLGLYCEROL--PROLIPOPROTEIN DIACYLGLYCERYL TRANSFERASE"/>
    <property type="match status" value="1"/>
</dbReference>
<evidence type="ECO:0000256" key="6">
    <source>
        <dbReference type="ARBA" id="ARBA00023136"/>
    </source>
</evidence>
<dbReference type="GO" id="GO:0042158">
    <property type="term" value="P:lipoprotein biosynthetic process"/>
    <property type="evidence" value="ECO:0007669"/>
    <property type="project" value="UniProtKB-UniRule"/>
</dbReference>
<dbReference type="EC" id="2.5.1.145" evidence="7"/>
<dbReference type="InterPro" id="IPR001640">
    <property type="entry name" value="Lgt"/>
</dbReference>
<dbReference type="PANTHER" id="PTHR30589">
    <property type="entry name" value="PROLIPOPROTEIN DIACYLGLYCERYL TRANSFERASE"/>
    <property type="match status" value="1"/>
</dbReference>
<evidence type="ECO:0000256" key="2">
    <source>
        <dbReference type="ARBA" id="ARBA00022475"/>
    </source>
</evidence>
<feature type="transmembrane region" description="Helical" evidence="7">
    <location>
        <begin position="220"/>
        <end position="237"/>
    </location>
</feature>
<feature type="transmembrane region" description="Helical" evidence="7">
    <location>
        <begin position="57"/>
        <end position="77"/>
    </location>
</feature>
<accession>A0A4V2S2X2</accession>
<organism evidence="8 9">
    <name type="scientific">Dokdonella fugitiva</name>
    <dbReference type="NCBI Taxonomy" id="328517"/>
    <lineage>
        <taxon>Bacteria</taxon>
        <taxon>Pseudomonadati</taxon>
        <taxon>Pseudomonadota</taxon>
        <taxon>Gammaproteobacteria</taxon>
        <taxon>Lysobacterales</taxon>
        <taxon>Rhodanobacteraceae</taxon>
        <taxon>Dokdonella</taxon>
    </lineage>
</organism>
<comment type="subcellular location">
    <subcellularLocation>
        <location evidence="7">Cell membrane</location>
        <topology evidence="7">Multi-pass membrane protein</topology>
    </subcellularLocation>
</comment>
<keyword evidence="8" id="KW-0449">Lipoprotein</keyword>
<evidence type="ECO:0000256" key="1">
    <source>
        <dbReference type="ARBA" id="ARBA00007150"/>
    </source>
</evidence>
<dbReference type="AlphaFoldDB" id="A0A4V2S2X2"/>
<feature type="transmembrane region" description="Helical" evidence="7">
    <location>
        <begin position="20"/>
        <end position="37"/>
    </location>
</feature>
<evidence type="ECO:0000256" key="7">
    <source>
        <dbReference type="HAMAP-Rule" id="MF_01147"/>
    </source>
</evidence>
<dbReference type="OrthoDB" id="871140at2"/>
<dbReference type="HAMAP" id="MF_01147">
    <property type="entry name" value="Lgt"/>
    <property type="match status" value="1"/>
</dbReference>
<dbReference type="RefSeq" id="WP_131995248.1">
    <property type="nucleotide sequence ID" value="NZ_JACGXM010000011.1"/>
</dbReference>
<keyword evidence="3 7" id="KW-0808">Transferase</keyword>
<keyword evidence="5 7" id="KW-1133">Transmembrane helix</keyword>
<name>A0A4V2S2X2_9GAMM</name>
<dbReference type="Proteomes" id="UP000294862">
    <property type="component" value="Unassembled WGS sequence"/>
</dbReference>
<evidence type="ECO:0000313" key="8">
    <source>
        <dbReference type="EMBL" id="TCO42110.1"/>
    </source>
</evidence>
<feature type="transmembrane region" description="Helical" evidence="7">
    <location>
        <begin position="249"/>
        <end position="274"/>
    </location>
</feature>